<comment type="caution">
    <text evidence="1">The sequence shown here is derived from an EMBL/GenBank/DDBJ whole genome shotgun (WGS) entry which is preliminary data.</text>
</comment>
<sequence>MQNILLLLTLSSLHCLLTFATPVTVPAVRSWTVDGELFTLPVHLSILVDSRFQGLRDENGLTLIPPTLHEFATTFASDLKESFPSLSPQLTLAEKPSKGAIFLTIDQDADYILANGRSSSEGYILDVSHQGIEVRGSSALGVWRGVTTLLQGLVQGNATFPTGTIVDQPDWATRGIMLDCGRQWYPANYLKEMCAYLSYFKVLHSISLPSLSWLPTAEQASEFHLHLSDNLPGRVLGPLNSTYARFRLHSDKLDFAGLSPHVNETYSREEFDDLQRSCASRGVTIVPEIEAPGHALVITQWKPQLALSTDPTLLNLSLPESTQTMKDVWAEFLPWIHSKQVSIGADEYSSALADDYLRFVGNMSQFIQQVSGKTIRSWGTNEPSRNLVLTKNTTVQHWEGSEDNAFQLLQQGYQVINSDDFFLYIVLKESGSFPQQLNQTRLWRGNALGGPWDPTQSSTGNPSLDSPTLLGGIMAAWSDQGPTATTPLEAFYSFKMGLPVVVANAWHAATRSTALTREQFDSVFDVLEASVPGQNLDRRINSKGIEVVVYDFSSETGGTPRTVKDTSGNGYNAVLEGRVSKFRGGLLLENGGHISTPLGSKGANYTLLLTYSTTIPISASTPSATLLSGPDNSLILSRAANGSTTFAFVSSNITYSLSGFALPSGNPSTDLVVQGTEDSTTIFVNGTRVGDFRVIIRNSAISSPMSFVAPVRSYLDPSYPSSSDDHMSSPSQVSQIGGPGFTGLVSKFVLLDGLHDASATVNTSVRPH</sequence>
<dbReference type="EMBL" id="WQMT02000007">
    <property type="protein sequence ID" value="KAG9220363.1"/>
    <property type="molecule type" value="Genomic_DNA"/>
</dbReference>
<reference evidence="1 2" key="1">
    <citation type="journal article" date="2021" name="Appl. Environ. Microbiol.">
        <title>Genetic linkage and physical mapping for an oyster mushroom Pleurotus cornucopiae and QTL analysis for the trait cap color.</title>
        <authorList>
            <person name="Zhang Y."/>
            <person name="Gao W."/>
            <person name="Sonnenberg A."/>
            <person name="Chen Q."/>
            <person name="Zhang J."/>
            <person name="Huang C."/>
        </authorList>
    </citation>
    <scope>NUCLEOTIDE SEQUENCE [LARGE SCALE GENOMIC DNA]</scope>
    <source>
        <strain evidence="1">CCMSSC00406</strain>
    </source>
</reference>
<name>A0ACB7ISA0_PLECO</name>
<proteinExistence type="predicted"/>
<evidence type="ECO:0000313" key="1">
    <source>
        <dbReference type="EMBL" id="KAG9220363.1"/>
    </source>
</evidence>
<accession>A0ACB7ISA0</accession>
<dbReference type="Proteomes" id="UP000824881">
    <property type="component" value="Unassembled WGS sequence"/>
</dbReference>
<protein>
    <submittedName>
        <fullName evidence="1">Uncharacterized protein</fullName>
    </submittedName>
</protein>
<keyword evidence="2" id="KW-1185">Reference proteome</keyword>
<gene>
    <name evidence="1" type="ORF">CCMSSC00406_0006628</name>
</gene>
<organism evidence="1 2">
    <name type="scientific">Pleurotus cornucopiae</name>
    <name type="common">Cornucopia mushroom</name>
    <dbReference type="NCBI Taxonomy" id="5321"/>
    <lineage>
        <taxon>Eukaryota</taxon>
        <taxon>Fungi</taxon>
        <taxon>Dikarya</taxon>
        <taxon>Basidiomycota</taxon>
        <taxon>Agaricomycotina</taxon>
        <taxon>Agaricomycetes</taxon>
        <taxon>Agaricomycetidae</taxon>
        <taxon>Agaricales</taxon>
        <taxon>Pleurotineae</taxon>
        <taxon>Pleurotaceae</taxon>
        <taxon>Pleurotus</taxon>
    </lineage>
</organism>
<evidence type="ECO:0000313" key="2">
    <source>
        <dbReference type="Proteomes" id="UP000824881"/>
    </source>
</evidence>